<protein>
    <submittedName>
        <fullName evidence="7">Sodium:phosphate symporter</fullName>
    </submittedName>
</protein>
<keyword evidence="8" id="KW-1185">Reference proteome</keyword>
<sequence length="388" mass="39923">MMSLQTTALPGSANESNVQSSWLSWLLVSLLIYVLLAAVGAIGSGFKAAAGSDAKSLFAFASNPGIALIVGVVATALIQSSSTVTSIIVGMVAGGLPISIAIPMIMGANIGTSLTSTLVSLGHIRNGEEFKRAFSAATVHDSFNILAVAILLPLELLFRPLATASEYLAGLLVSDASVSMSGMNFMKVLLAPASDILKASVAWLPGIWSGVALILIGIGLILMVVTQIGKVLRTLMVGRAMDILHTAVGRGPASGMASGTLITVLVQSSSTTTSLIVPLAGTGVFTLKQVYPFILGSNIGTTITALLAATAISGAAATVALQIALVHLLFNLLAIAVIYVLPFLRQVPVAMAETLATQAMRNKTYVAVYIGGVFFALPLMVVGISQWL</sequence>
<proteinExistence type="predicted"/>
<feature type="transmembrane region" description="Helical" evidence="6">
    <location>
        <begin position="202"/>
        <end position="225"/>
    </location>
</feature>
<feature type="transmembrane region" description="Helical" evidence="6">
    <location>
        <begin position="57"/>
        <end position="78"/>
    </location>
</feature>
<keyword evidence="4 6" id="KW-1133">Transmembrane helix</keyword>
<keyword evidence="5 6" id="KW-0472">Membrane</keyword>
<dbReference type="PRINTS" id="PR00173">
    <property type="entry name" value="EDTRNSPORT"/>
</dbReference>
<dbReference type="Pfam" id="PF02690">
    <property type="entry name" value="Na_Pi_cotrans"/>
    <property type="match status" value="2"/>
</dbReference>
<comment type="subcellular location">
    <subcellularLocation>
        <location evidence="1">Cell membrane</location>
        <topology evidence="1">Multi-pass membrane protein</topology>
    </subcellularLocation>
</comment>
<accession>A0ABQ1IMG5</accession>
<keyword evidence="2" id="KW-1003">Cell membrane</keyword>
<evidence type="ECO:0000313" key="8">
    <source>
        <dbReference type="Proteomes" id="UP000646152"/>
    </source>
</evidence>
<dbReference type="PANTHER" id="PTHR10010">
    <property type="entry name" value="SOLUTE CARRIER FAMILY 34 SODIUM PHOSPHATE , MEMBER 2-RELATED"/>
    <property type="match status" value="1"/>
</dbReference>
<organism evidence="7 8">
    <name type="scientific">Oceanisphaera marina</name>
    <dbReference type="NCBI Taxonomy" id="2017550"/>
    <lineage>
        <taxon>Bacteria</taxon>
        <taxon>Pseudomonadati</taxon>
        <taxon>Pseudomonadota</taxon>
        <taxon>Gammaproteobacteria</taxon>
        <taxon>Aeromonadales</taxon>
        <taxon>Aeromonadaceae</taxon>
        <taxon>Oceanisphaera</taxon>
    </lineage>
</organism>
<dbReference type="PANTHER" id="PTHR10010:SF46">
    <property type="entry name" value="SODIUM-DEPENDENT PHOSPHATE TRANSPORT PROTEIN 2B"/>
    <property type="match status" value="1"/>
</dbReference>
<feature type="transmembrane region" description="Helical" evidence="6">
    <location>
        <begin position="293"/>
        <end position="317"/>
    </location>
</feature>
<name>A0ABQ1IMG5_9GAMM</name>
<comment type="caution">
    <text evidence="7">The sequence shown here is derived from an EMBL/GenBank/DDBJ whole genome shotgun (WGS) entry which is preliminary data.</text>
</comment>
<feature type="transmembrane region" description="Helical" evidence="6">
    <location>
        <begin position="22"/>
        <end position="45"/>
    </location>
</feature>
<evidence type="ECO:0000256" key="6">
    <source>
        <dbReference type="SAM" id="Phobius"/>
    </source>
</evidence>
<gene>
    <name evidence="7" type="ORF">GCM10011502_20580</name>
</gene>
<dbReference type="NCBIfam" id="NF037997">
    <property type="entry name" value="Na_Pi_symport"/>
    <property type="match status" value="1"/>
</dbReference>
<evidence type="ECO:0000256" key="4">
    <source>
        <dbReference type="ARBA" id="ARBA00022989"/>
    </source>
</evidence>
<keyword evidence="3 6" id="KW-0812">Transmembrane</keyword>
<dbReference type="Proteomes" id="UP000646152">
    <property type="component" value="Unassembled WGS sequence"/>
</dbReference>
<evidence type="ECO:0000256" key="3">
    <source>
        <dbReference type="ARBA" id="ARBA00022692"/>
    </source>
</evidence>
<dbReference type="EMBL" id="BMKE01000016">
    <property type="protein sequence ID" value="GGB47117.1"/>
    <property type="molecule type" value="Genomic_DNA"/>
</dbReference>
<evidence type="ECO:0000313" key="7">
    <source>
        <dbReference type="EMBL" id="GGB47117.1"/>
    </source>
</evidence>
<evidence type="ECO:0000256" key="5">
    <source>
        <dbReference type="ARBA" id="ARBA00023136"/>
    </source>
</evidence>
<feature type="transmembrane region" description="Helical" evidence="6">
    <location>
        <begin position="323"/>
        <end position="344"/>
    </location>
</feature>
<evidence type="ECO:0000256" key="1">
    <source>
        <dbReference type="ARBA" id="ARBA00004651"/>
    </source>
</evidence>
<reference evidence="8" key="1">
    <citation type="journal article" date="2019" name="Int. J. Syst. Evol. Microbiol.">
        <title>The Global Catalogue of Microorganisms (GCM) 10K type strain sequencing project: providing services to taxonomists for standard genome sequencing and annotation.</title>
        <authorList>
            <consortium name="The Broad Institute Genomics Platform"/>
            <consortium name="The Broad Institute Genome Sequencing Center for Infectious Disease"/>
            <person name="Wu L."/>
            <person name="Ma J."/>
        </authorList>
    </citation>
    <scope>NUCLEOTIDE SEQUENCE [LARGE SCALE GENOMIC DNA]</scope>
    <source>
        <strain evidence="8">CGMCC 1.15923</strain>
    </source>
</reference>
<dbReference type="InterPro" id="IPR003841">
    <property type="entry name" value="Na/Pi_transpt"/>
</dbReference>
<evidence type="ECO:0000256" key="2">
    <source>
        <dbReference type="ARBA" id="ARBA00022475"/>
    </source>
</evidence>
<feature type="transmembrane region" description="Helical" evidence="6">
    <location>
        <begin position="365"/>
        <end position="387"/>
    </location>
</feature>